<dbReference type="PANTHER" id="PTHR19139">
    <property type="entry name" value="AQUAPORIN TRANSPORTER"/>
    <property type="match status" value="1"/>
</dbReference>
<dbReference type="AlphaFoldDB" id="A0A7K3M1N3"/>
<dbReference type="Proteomes" id="UP000460435">
    <property type="component" value="Unassembled WGS sequence"/>
</dbReference>
<dbReference type="RefSeq" id="WP_162449876.1">
    <property type="nucleotide sequence ID" value="NZ_WLZY01000002.1"/>
</dbReference>
<dbReference type="InterPro" id="IPR022357">
    <property type="entry name" value="MIP_CS"/>
</dbReference>
<gene>
    <name evidence="9" type="ORF">F7O44_09035</name>
</gene>
<dbReference type="SUPFAM" id="SSF81338">
    <property type="entry name" value="Aquaporin-like"/>
    <property type="match status" value="1"/>
</dbReference>
<feature type="transmembrane region" description="Helical" evidence="8">
    <location>
        <begin position="150"/>
        <end position="172"/>
    </location>
</feature>
<name>A0A7K3M1N3_9ACTN</name>
<evidence type="ECO:0000313" key="9">
    <source>
        <dbReference type="EMBL" id="NDL57211.1"/>
    </source>
</evidence>
<proteinExistence type="inferred from homology"/>
<keyword evidence="10" id="KW-1185">Reference proteome</keyword>
<dbReference type="PROSITE" id="PS00221">
    <property type="entry name" value="MIP"/>
    <property type="match status" value="1"/>
</dbReference>
<evidence type="ECO:0000256" key="2">
    <source>
        <dbReference type="ARBA" id="ARBA00022448"/>
    </source>
</evidence>
<dbReference type="InterPro" id="IPR023271">
    <property type="entry name" value="Aquaporin-like"/>
</dbReference>
<feature type="transmembrane region" description="Helical" evidence="8">
    <location>
        <begin position="40"/>
        <end position="67"/>
    </location>
</feature>
<protein>
    <submittedName>
        <fullName evidence="9">Aquaporin</fullName>
    </submittedName>
</protein>
<feature type="transmembrane region" description="Helical" evidence="8">
    <location>
        <begin position="192"/>
        <end position="214"/>
    </location>
</feature>
<evidence type="ECO:0000256" key="5">
    <source>
        <dbReference type="ARBA" id="ARBA00023136"/>
    </source>
</evidence>
<feature type="transmembrane region" description="Helical" evidence="8">
    <location>
        <begin position="119"/>
        <end position="138"/>
    </location>
</feature>
<keyword evidence="4 8" id="KW-1133">Transmembrane helix</keyword>
<evidence type="ECO:0000313" key="10">
    <source>
        <dbReference type="Proteomes" id="UP000460435"/>
    </source>
</evidence>
<reference evidence="9 10" key="1">
    <citation type="submission" date="2019-11" db="EMBL/GenBank/DDBJ databases">
        <authorList>
            <person name="Li X.-J."/>
            <person name="Feng X.-M."/>
        </authorList>
    </citation>
    <scope>NUCLEOTIDE SEQUENCE [LARGE SCALE GENOMIC DNA]</scope>
    <source>
        <strain evidence="9 10">XMNu-373</strain>
    </source>
</reference>
<feature type="compositionally biased region" description="Basic and acidic residues" evidence="7">
    <location>
        <begin position="248"/>
        <end position="257"/>
    </location>
</feature>
<sequence>MPQMWVRNAVAEGIGAFVLTFVALMTVTTGDITPYAVAQGLTILALVAALGHVSGGHFNPAVTLAFLLGKRIDVVGASIYCAAQLIGGILAALTVLLTLSRDTVAAGVPVPGTEGDLNIFGAIVIEAVAVFVVVLVVLGTIVDQRAPLSVYPFAIGLAYAAGIFAIGGFTGGALNPARAFGPAVVGGEWEGIASWLIGPLAGAVLAWLLFEFVIARPVDEEDMLEEAEPQPARIADDGRIPGEPAAEGEEKPQEKPRGPQQPPPPPPASKDLPASHKGLLDQ</sequence>
<comment type="caution">
    <text evidence="9">The sequence shown here is derived from an EMBL/GenBank/DDBJ whole genome shotgun (WGS) entry which is preliminary data.</text>
</comment>
<feature type="compositionally biased region" description="Pro residues" evidence="7">
    <location>
        <begin position="259"/>
        <end position="268"/>
    </location>
</feature>
<evidence type="ECO:0000256" key="7">
    <source>
        <dbReference type="SAM" id="MobiDB-lite"/>
    </source>
</evidence>
<evidence type="ECO:0000256" key="4">
    <source>
        <dbReference type="ARBA" id="ARBA00022989"/>
    </source>
</evidence>
<comment type="subcellular location">
    <subcellularLocation>
        <location evidence="1">Membrane</location>
        <topology evidence="1">Multi-pass membrane protein</topology>
    </subcellularLocation>
</comment>
<keyword evidence="2 6" id="KW-0813">Transport</keyword>
<dbReference type="GO" id="GO:0015250">
    <property type="term" value="F:water channel activity"/>
    <property type="evidence" value="ECO:0007669"/>
    <property type="project" value="TreeGrafter"/>
</dbReference>
<accession>A0A7K3M1N3</accession>
<evidence type="ECO:0000256" key="6">
    <source>
        <dbReference type="RuleBase" id="RU000477"/>
    </source>
</evidence>
<dbReference type="PANTHER" id="PTHR19139:SF284">
    <property type="entry name" value="AQUAPORIN"/>
    <property type="match status" value="1"/>
</dbReference>
<evidence type="ECO:0000256" key="8">
    <source>
        <dbReference type="SAM" id="Phobius"/>
    </source>
</evidence>
<dbReference type="Gene3D" id="1.20.1080.10">
    <property type="entry name" value="Glycerol uptake facilitator protein"/>
    <property type="match status" value="1"/>
</dbReference>
<comment type="similarity">
    <text evidence="6">Belongs to the MIP/aquaporin (TC 1.A.8) family.</text>
</comment>
<dbReference type="InterPro" id="IPR034294">
    <property type="entry name" value="Aquaporin_transptr"/>
</dbReference>
<dbReference type="Pfam" id="PF00230">
    <property type="entry name" value="MIP"/>
    <property type="match status" value="1"/>
</dbReference>
<evidence type="ECO:0000256" key="3">
    <source>
        <dbReference type="ARBA" id="ARBA00022692"/>
    </source>
</evidence>
<dbReference type="PRINTS" id="PR00783">
    <property type="entry name" value="MINTRINSICP"/>
</dbReference>
<dbReference type="EMBL" id="WLZY01000002">
    <property type="protein sequence ID" value="NDL57211.1"/>
    <property type="molecule type" value="Genomic_DNA"/>
</dbReference>
<organism evidence="9 10">
    <name type="scientific">Phytoactinopolyspora mesophila</name>
    <dbReference type="NCBI Taxonomy" id="2650750"/>
    <lineage>
        <taxon>Bacteria</taxon>
        <taxon>Bacillati</taxon>
        <taxon>Actinomycetota</taxon>
        <taxon>Actinomycetes</taxon>
        <taxon>Jiangellales</taxon>
        <taxon>Jiangellaceae</taxon>
        <taxon>Phytoactinopolyspora</taxon>
    </lineage>
</organism>
<feature type="region of interest" description="Disordered" evidence="7">
    <location>
        <begin position="224"/>
        <end position="282"/>
    </location>
</feature>
<keyword evidence="3 6" id="KW-0812">Transmembrane</keyword>
<feature type="transmembrane region" description="Helical" evidence="8">
    <location>
        <begin position="79"/>
        <end position="99"/>
    </location>
</feature>
<dbReference type="GO" id="GO:0005886">
    <property type="term" value="C:plasma membrane"/>
    <property type="evidence" value="ECO:0007669"/>
    <property type="project" value="TreeGrafter"/>
</dbReference>
<evidence type="ECO:0000256" key="1">
    <source>
        <dbReference type="ARBA" id="ARBA00004141"/>
    </source>
</evidence>
<dbReference type="InterPro" id="IPR000425">
    <property type="entry name" value="MIP"/>
</dbReference>
<keyword evidence="5 8" id="KW-0472">Membrane</keyword>